<evidence type="ECO:0000256" key="1">
    <source>
        <dbReference type="ARBA" id="ARBA00023015"/>
    </source>
</evidence>
<dbReference type="GO" id="GO:0006355">
    <property type="term" value="P:regulation of DNA-templated transcription"/>
    <property type="evidence" value="ECO:0007669"/>
    <property type="project" value="InterPro"/>
</dbReference>
<dbReference type="Gene3D" id="1.25.40.10">
    <property type="entry name" value="Tetratricopeptide repeat domain"/>
    <property type="match status" value="1"/>
</dbReference>
<accession>A0A6M1KWR6</accession>
<evidence type="ECO:0000259" key="4">
    <source>
        <dbReference type="PROSITE" id="PS50043"/>
    </source>
</evidence>
<dbReference type="GO" id="GO:0003677">
    <property type="term" value="F:DNA binding"/>
    <property type="evidence" value="ECO:0007669"/>
    <property type="project" value="UniProtKB-KW"/>
</dbReference>
<dbReference type="Proteomes" id="UP000478148">
    <property type="component" value="Unassembled WGS sequence"/>
</dbReference>
<dbReference type="PRINTS" id="PR00038">
    <property type="entry name" value="HTHLUXR"/>
</dbReference>
<dbReference type="CDD" id="cd06170">
    <property type="entry name" value="LuxR_C_like"/>
    <property type="match status" value="1"/>
</dbReference>
<comment type="caution">
    <text evidence="5">The sequence shown here is derived from an EMBL/GenBank/DDBJ whole genome shotgun (WGS) entry which is preliminary data.</text>
</comment>
<keyword evidence="2" id="KW-0238">DNA-binding</keyword>
<dbReference type="SMART" id="SM00421">
    <property type="entry name" value="HTH_LUXR"/>
    <property type="match status" value="1"/>
</dbReference>
<dbReference type="Pfam" id="PF00196">
    <property type="entry name" value="GerE"/>
    <property type="match status" value="1"/>
</dbReference>
<evidence type="ECO:0000256" key="2">
    <source>
        <dbReference type="ARBA" id="ARBA00023125"/>
    </source>
</evidence>
<evidence type="ECO:0000256" key="3">
    <source>
        <dbReference type="ARBA" id="ARBA00023163"/>
    </source>
</evidence>
<dbReference type="AlphaFoldDB" id="A0A6M1KWR6"/>
<dbReference type="InterPro" id="IPR016032">
    <property type="entry name" value="Sig_transdc_resp-reg_C-effctor"/>
</dbReference>
<evidence type="ECO:0000313" key="6">
    <source>
        <dbReference type="Proteomes" id="UP000478148"/>
    </source>
</evidence>
<proteinExistence type="predicted"/>
<keyword evidence="6" id="KW-1185">Reference proteome</keyword>
<dbReference type="PROSITE" id="PS50043">
    <property type="entry name" value="HTH_LUXR_2"/>
    <property type="match status" value="1"/>
</dbReference>
<dbReference type="Gene3D" id="1.10.10.10">
    <property type="entry name" value="Winged helix-like DNA-binding domain superfamily/Winged helix DNA-binding domain"/>
    <property type="match status" value="1"/>
</dbReference>
<name>A0A6M1KWR6_9ACTN</name>
<dbReference type="InterPro" id="IPR036388">
    <property type="entry name" value="WH-like_DNA-bd_sf"/>
</dbReference>
<evidence type="ECO:0000313" key="5">
    <source>
        <dbReference type="EMBL" id="NGM13645.1"/>
    </source>
</evidence>
<keyword evidence="1" id="KW-0805">Transcription regulation</keyword>
<gene>
    <name evidence="5" type="ORF">ENC19_13715</name>
</gene>
<dbReference type="EMBL" id="SAIY01000004">
    <property type="protein sequence ID" value="NGM13645.1"/>
    <property type="molecule type" value="Genomic_DNA"/>
</dbReference>
<dbReference type="SUPFAM" id="SSF46894">
    <property type="entry name" value="C-terminal effector domain of the bipartite response regulators"/>
    <property type="match status" value="1"/>
</dbReference>
<dbReference type="PANTHER" id="PTHR44688">
    <property type="entry name" value="DNA-BINDING TRANSCRIPTIONAL ACTIVATOR DEVR_DOSR"/>
    <property type="match status" value="1"/>
</dbReference>
<reference evidence="5 6" key="1">
    <citation type="submission" date="2020-02" db="EMBL/GenBank/DDBJ databases">
        <title>Draft Genome Sequence of Verrucosispora sp. Strain CWR15, Isolated from Gulf of Mexico Sponge.</title>
        <authorList>
            <person name="Kennedy S.J."/>
            <person name="Cella E."/>
            <person name="Azarian T."/>
            <person name="Baker B.J."/>
            <person name="Shaw L.N."/>
        </authorList>
    </citation>
    <scope>NUCLEOTIDE SEQUENCE [LARGE SCALE GENOMIC DNA]</scope>
    <source>
        <strain evidence="5 6">CWR15</strain>
    </source>
</reference>
<sequence>MSRTPGLGPPELDRALAAYDELIDRVSLDVLSEDAVHELVGDLLGGPPPPAVLGLAANAGGNPRLVIDLVEGLREEGRLDSDDAHRVPARVRRSVNRVLAGLSVQAQQVTRVGAVVGHSLLLEHVARALDTSTASLLVPLAEVMGAGLMRYEDEHVTFHNRIIRMAVLDAIPLPVRRALSHEIAQLVNTPESAATEPALQDLRPAGTVDAVRSLVAAGYVREAIDLARRVLDSPMEPALAAEIRSVQAELLVVSGQAQAGVREAEAALATPGLSHELAEAVGATRLLGLLCLNPALAHTAIDDERGETTTRPIGPLGAMATAVRSDIAWTAGDIAAGLRLGRAAARSSDETVPWPRLALADKLVGIGEFAEAEAILDATEAQLARQHLRAYLVPCATIRAMARFRSGHLDEAEQHARHAVTIGDRFNTLLLVPLAYTVLARLALLSGNLRNAEKYLRQYRRRSASGQGYPHSPQFDFVELLVVAARDGLGCAGKLLGGPMVGLVRRIPLMLQEPAASAWCVRAAQAADDPQLAALAVAAVESLAAANPDFPTVATAARHASSAHEGTLAGIAHAAVEHRDQWARDLARTDLETLVLRLERGRPDGPAGNDRPPVRLTTLTATELRVARLVAAGLTNRQAAVQLNVSSHTVNYHLRGIYRKLDITSRLELVALRPQLME</sequence>
<feature type="domain" description="HTH luxR-type" evidence="4">
    <location>
        <begin position="612"/>
        <end position="677"/>
    </location>
</feature>
<protein>
    <recommendedName>
        <fullName evidence="4">HTH luxR-type domain-containing protein</fullName>
    </recommendedName>
</protein>
<dbReference type="RefSeq" id="WP_164447584.1">
    <property type="nucleotide sequence ID" value="NZ_SAIY01000004.1"/>
</dbReference>
<dbReference type="InterPro" id="IPR011990">
    <property type="entry name" value="TPR-like_helical_dom_sf"/>
</dbReference>
<dbReference type="InterPro" id="IPR000792">
    <property type="entry name" value="Tscrpt_reg_LuxR_C"/>
</dbReference>
<dbReference type="PANTHER" id="PTHR44688:SF16">
    <property type="entry name" value="DNA-BINDING TRANSCRIPTIONAL ACTIVATOR DEVR_DOSR"/>
    <property type="match status" value="1"/>
</dbReference>
<keyword evidence="3" id="KW-0804">Transcription</keyword>
<organism evidence="5 6">
    <name type="scientific">Verrucosispora sioxanthis</name>
    <dbReference type="NCBI Taxonomy" id="2499994"/>
    <lineage>
        <taxon>Bacteria</taxon>
        <taxon>Bacillati</taxon>
        <taxon>Actinomycetota</taxon>
        <taxon>Actinomycetes</taxon>
        <taxon>Micromonosporales</taxon>
        <taxon>Micromonosporaceae</taxon>
        <taxon>Micromonospora</taxon>
    </lineage>
</organism>
<dbReference type="SUPFAM" id="SSF48452">
    <property type="entry name" value="TPR-like"/>
    <property type="match status" value="1"/>
</dbReference>